<name>A0ABD5J663_9ACTN</name>
<accession>A0ABD5J663</accession>
<dbReference type="EMBL" id="JAZBJQ010000006">
    <property type="protein sequence ID" value="MEE4583756.1"/>
    <property type="molecule type" value="Genomic_DNA"/>
</dbReference>
<proteinExistence type="predicted"/>
<evidence type="ECO:0000259" key="1">
    <source>
        <dbReference type="Pfam" id="PF07702"/>
    </source>
</evidence>
<dbReference type="Proteomes" id="UP001354649">
    <property type="component" value="Unassembled WGS sequence"/>
</dbReference>
<evidence type="ECO:0000313" key="2">
    <source>
        <dbReference type="EMBL" id="MEE4583756.1"/>
    </source>
</evidence>
<dbReference type="InterPro" id="IPR011663">
    <property type="entry name" value="UTRA"/>
</dbReference>
<dbReference type="Pfam" id="PF07702">
    <property type="entry name" value="UTRA"/>
    <property type="match status" value="1"/>
</dbReference>
<comment type="caution">
    <text evidence="2">The sequence shown here is derived from an EMBL/GenBank/DDBJ whole genome shotgun (WGS) entry which is preliminary data.</text>
</comment>
<dbReference type="Gene3D" id="3.40.1410.10">
    <property type="entry name" value="Chorismate lyase-like"/>
    <property type="match status" value="1"/>
</dbReference>
<sequence length="135" mass="14456">MRCETVGPVPAPVCVADRPCVPARTDVLYVERLHRLGGLPLSLDLTYLPMDIGAAQTRAGMRRLLVEVLEGTRATVVLVAHDVDEALFLGDRVALLGGTEGGGRVLDIPHPRQRAAHDTAATVASRRQVLESLGM</sequence>
<gene>
    <name evidence="2" type="ORF">V2K49_11405</name>
</gene>
<reference evidence="2 3" key="1">
    <citation type="submission" date="2023-11" db="EMBL/GenBank/DDBJ databases">
        <title>30 novel species of actinomycetes from the DSMZ collection.</title>
        <authorList>
            <person name="Nouioui I."/>
        </authorList>
    </citation>
    <scope>NUCLEOTIDE SEQUENCE [LARGE SCALE GENOMIC DNA]</scope>
    <source>
        <strain evidence="2 3">DSM 41602</strain>
    </source>
</reference>
<protein>
    <submittedName>
        <fullName evidence="2">UTRA domain-containing protein</fullName>
    </submittedName>
</protein>
<dbReference type="RefSeq" id="WP_236669873.1">
    <property type="nucleotide sequence ID" value="NZ_CP127865.1"/>
</dbReference>
<evidence type="ECO:0000313" key="3">
    <source>
        <dbReference type="Proteomes" id="UP001354649"/>
    </source>
</evidence>
<dbReference type="AlphaFoldDB" id="A0ABD5J663"/>
<organism evidence="2 3">
    <name type="scientific">Streptomyces antimycoticus</name>
    <dbReference type="NCBI Taxonomy" id="68175"/>
    <lineage>
        <taxon>Bacteria</taxon>
        <taxon>Bacillati</taxon>
        <taxon>Actinomycetota</taxon>
        <taxon>Actinomycetes</taxon>
        <taxon>Kitasatosporales</taxon>
        <taxon>Streptomycetaceae</taxon>
        <taxon>Streptomyces</taxon>
        <taxon>Streptomyces violaceusniger group</taxon>
    </lineage>
</organism>
<feature type="domain" description="UbiC transcription regulator-associated" evidence="1">
    <location>
        <begin position="7"/>
        <end position="71"/>
    </location>
</feature>
<dbReference type="InterPro" id="IPR028978">
    <property type="entry name" value="Chorismate_lyase_/UTRA_dom_sf"/>
</dbReference>
<dbReference type="SUPFAM" id="SSF64288">
    <property type="entry name" value="Chorismate lyase-like"/>
    <property type="match status" value="1"/>
</dbReference>